<dbReference type="AlphaFoldDB" id="A0A9P4YBR2"/>
<dbReference type="RefSeq" id="XP_040781407.1">
    <property type="nucleotide sequence ID" value="XM_040922921.1"/>
</dbReference>
<gene>
    <name evidence="2" type="ORF">M406DRAFT_354455</name>
</gene>
<comment type="caution">
    <text evidence="2">The sequence shown here is derived from an EMBL/GenBank/DDBJ whole genome shotgun (WGS) entry which is preliminary data.</text>
</comment>
<dbReference type="EMBL" id="MU032344">
    <property type="protein sequence ID" value="KAF3770446.1"/>
    <property type="molecule type" value="Genomic_DNA"/>
</dbReference>
<feature type="region of interest" description="Disordered" evidence="1">
    <location>
        <begin position="1"/>
        <end position="24"/>
    </location>
</feature>
<dbReference type="Proteomes" id="UP000803844">
    <property type="component" value="Unassembled WGS sequence"/>
</dbReference>
<keyword evidence="3" id="KW-1185">Reference proteome</keyword>
<name>A0A9P4YBR2_CRYP1</name>
<evidence type="ECO:0000313" key="3">
    <source>
        <dbReference type="Proteomes" id="UP000803844"/>
    </source>
</evidence>
<reference evidence="2" key="1">
    <citation type="journal article" date="2020" name="Phytopathology">
        <title>Genome sequence of the chestnut blight fungus Cryphonectria parasitica EP155: A fundamental resource for an archetypical invasive plant pathogen.</title>
        <authorList>
            <person name="Crouch J.A."/>
            <person name="Dawe A."/>
            <person name="Aerts A."/>
            <person name="Barry K."/>
            <person name="Churchill A.C.L."/>
            <person name="Grimwood J."/>
            <person name="Hillman B."/>
            <person name="Milgroom M.G."/>
            <person name="Pangilinan J."/>
            <person name="Smith M."/>
            <person name="Salamov A."/>
            <person name="Schmutz J."/>
            <person name="Yadav J."/>
            <person name="Grigoriev I.V."/>
            <person name="Nuss D."/>
        </authorList>
    </citation>
    <scope>NUCLEOTIDE SEQUENCE</scope>
    <source>
        <strain evidence="2">EP155</strain>
    </source>
</reference>
<proteinExistence type="predicted"/>
<accession>A0A9P4YBR2</accession>
<organism evidence="2 3">
    <name type="scientific">Cryphonectria parasitica (strain ATCC 38755 / EP155)</name>
    <dbReference type="NCBI Taxonomy" id="660469"/>
    <lineage>
        <taxon>Eukaryota</taxon>
        <taxon>Fungi</taxon>
        <taxon>Dikarya</taxon>
        <taxon>Ascomycota</taxon>
        <taxon>Pezizomycotina</taxon>
        <taxon>Sordariomycetes</taxon>
        <taxon>Sordariomycetidae</taxon>
        <taxon>Diaporthales</taxon>
        <taxon>Cryphonectriaceae</taxon>
        <taxon>Cryphonectria-Endothia species complex</taxon>
        <taxon>Cryphonectria</taxon>
    </lineage>
</organism>
<protein>
    <submittedName>
        <fullName evidence="2">Uncharacterized protein</fullName>
    </submittedName>
</protein>
<evidence type="ECO:0000313" key="2">
    <source>
        <dbReference type="EMBL" id="KAF3770446.1"/>
    </source>
</evidence>
<sequence>MLVGRENARQPRSQKLGTGRSAAKGRAWCRAGQSRAERAVGPFFSLGGGERERGRDCAEKGPQCQCQFQFQGGGSEWTTGHLVTFDLQHLK</sequence>
<evidence type="ECO:0000256" key="1">
    <source>
        <dbReference type="SAM" id="MobiDB-lite"/>
    </source>
</evidence>
<dbReference type="GeneID" id="63840050"/>